<evidence type="ECO:0000313" key="3">
    <source>
        <dbReference type="EMBL" id="VFU09792.1"/>
    </source>
</evidence>
<name>A0A4U8Z2X7_METTU</name>
<dbReference type="AlphaFoldDB" id="A0A4U8Z2X7"/>
<dbReference type="RefSeq" id="WP_134490280.1">
    <property type="nucleotide sequence ID" value="NZ_CP139089.1"/>
</dbReference>
<reference evidence="3 4" key="1">
    <citation type="submission" date="2019-03" db="EMBL/GenBank/DDBJ databases">
        <authorList>
            <person name="Kox A.R. M."/>
        </authorList>
    </citation>
    <scope>NUCLEOTIDE SEQUENCE [LARGE SCALE GENOMIC DNA]</scope>
    <source>
        <strain evidence="3">MTUNDRAET4 annotated genome</strain>
    </source>
</reference>
<dbReference type="InterPro" id="IPR024535">
    <property type="entry name" value="RHGA/B-epi-like_pectate_lyase"/>
</dbReference>
<dbReference type="Pfam" id="PF12708">
    <property type="entry name" value="Pect-lyase_RHGA_epim"/>
    <property type="match status" value="1"/>
</dbReference>
<feature type="domain" description="Rhamnogalacturonase A/B/Epimerase-like pectate lyase" evidence="2">
    <location>
        <begin position="270"/>
        <end position="416"/>
    </location>
</feature>
<evidence type="ECO:0000256" key="1">
    <source>
        <dbReference type="SAM" id="SignalP"/>
    </source>
</evidence>
<feature type="signal peptide" evidence="1">
    <location>
        <begin position="1"/>
        <end position="40"/>
    </location>
</feature>
<feature type="chain" id="PRO_5020332415" description="Rhamnogalacturonase A/B/Epimerase-like pectate lyase domain-containing protein" evidence="1">
    <location>
        <begin position="41"/>
        <end position="835"/>
    </location>
</feature>
<evidence type="ECO:0000259" key="2">
    <source>
        <dbReference type="Pfam" id="PF12708"/>
    </source>
</evidence>
<dbReference type="EMBL" id="LR536450">
    <property type="protein sequence ID" value="VFU09792.1"/>
    <property type="molecule type" value="Genomic_DNA"/>
</dbReference>
<accession>A0A4U8Z2X7</accession>
<gene>
    <name evidence="3" type="ORF">MTUNDRAET4_2905</name>
</gene>
<proteinExistence type="predicted"/>
<dbReference type="Gene3D" id="2.160.20.10">
    <property type="entry name" value="Single-stranded right-handed beta-helix, Pectin lyase-like"/>
    <property type="match status" value="1"/>
</dbReference>
<dbReference type="InterPro" id="IPR012334">
    <property type="entry name" value="Pectin_lyas_fold"/>
</dbReference>
<dbReference type="InterPro" id="IPR011050">
    <property type="entry name" value="Pectin_lyase_fold/virulence"/>
</dbReference>
<protein>
    <recommendedName>
        <fullName evidence="2">Rhamnogalacturonase A/B/Epimerase-like pectate lyase domain-containing protein</fullName>
    </recommendedName>
</protein>
<dbReference type="Proteomes" id="UP000294360">
    <property type="component" value="Chromosome"/>
</dbReference>
<organism evidence="3 4">
    <name type="scientific">Methylocella tundrae</name>
    <dbReference type="NCBI Taxonomy" id="227605"/>
    <lineage>
        <taxon>Bacteria</taxon>
        <taxon>Pseudomonadati</taxon>
        <taxon>Pseudomonadota</taxon>
        <taxon>Alphaproteobacteria</taxon>
        <taxon>Hyphomicrobiales</taxon>
        <taxon>Beijerinckiaceae</taxon>
        <taxon>Methylocella</taxon>
    </lineage>
</organism>
<sequence>MTIFSMISTFILSMPLRKRRRKHVRLLAYAAYCWSFAAVAASADPVIINQPFTANPGDVISLGGSGFGTTPQVFLKASHQAAAITLATKTADDGTVVVAAPRTIPFDLYEVWIANGSATSPHIYLNAPKPLHFDNAEIAPGAHVRIFGRNLYVNGLVPTATFIDQQTNATLKAVVNLPTSSPYVLDVQPPLGVIAGHSYKVSVFNGYATALLDDSIQGHAPGIDHFLIGQPWAYDFVYQDGPGYQAGTTGTNQADHHFFNVKTDPSLGVHAKGDGVASDGAAIQGAINKAAAYGGVVYLPAGTYNLGSMRIDLKPGVVLQGQSSFLTKITFGPAAPAGFIVDTGGMSGFADLTIQNVDLSSNPITNIGTWGRPISRFFIQRVVWNLGSGAPIYLTGDRVAILNSIFTQGVNYQNGSVAQKTGGVGPLYFSQLSNLHFLNNIVKWSTDQNSMNDLVNAIIENNHFTRGATDTLIAGPAQASWSWPYINQPVRAGQKVARVMGRQLTINFGKNIVVQNNLFDVSDGVILTNHNDGETILNEAGGQNVRQDWGTVTAADSQSVTDNSKCSGTCAWKIYPNSMAVIVSGAGAGQWRHIMAQNNNTFTLDKPFDVIPAPGDHFSITVPAYENTLISNNTATGNPVGIAMYHGAYLNVSVIGNQLTNNGGIYLVSHEQLSTSFTEPAFDTAANLEIKGNILTDTSGVFPSYIALNFVMINNADFWGKSVLSAEIRNNRISARASGLYYFFHEGYQAYTSFQNYGGQVYNDQHQGAIIGAVFQGNSCINCPADYTLSTGIVNATIWNALNVAWPGVAAKSLADLTMTNSSQTASVGTVVGND</sequence>
<dbReference type="OrthoDB" id="8428774at2"/>
<dbReference type="KEGG" id="mtun:MTUNDRAET4_2905"/>
<keyword evidence="1" id="KW-0732">Signal</keyword>
<dbReference type="SUPFAM" id="SSF51126">
    <property type="entry name" value="Pectin lyase-like"/>
    <property type="match status" value="1"/>
</dbReference>
<evidence type="ECO:0000313" key="4">
    <source>
        <dbReference type="Proteomes" id="UP000294360"/>
    </source>
</evidence>